<sequence length="384" mass="42269">MIDQGNLLNACKPNNAKTRLQFLGVRVMDPPNGDEAVAETAAFSNGIVTRDVQAFEARNSPGTSRMTREDLEYNDIWIRPWAVRPASSHSTSNNPDKLHVRIDPDKFAIHPSMSLVDTIKGSFHSTDYHNLRSIVKNGVLPRSREEIAHEMEGATAATSSTVNIHDDEDDDVRTMAEPEMEVDNHMIGDEVDVLGKWPTLCDIGPVTKVSRDVTDQEMHASCYAILQSLIAAVTGKTMFAMLREPPTGSHDYLYIDPVAVTMITGIAATTTTTIELLVNYDIVIPAKYTAKLNRENLVRLRIVPIPASVTKAKGEAKLLIITSVTANVIEATPLLSQMGKAPSQMILILYVNYTPHSVTPSAHFCTVMIFSDMLFLAYAFRGLS</sequence>
<dbReference type="Proteomes" id="UP000186817">
    <property type="component" value="Unassembled WGS sequence"/>
</dbReference>
<dbReference type="AlphaFoldDB" id="A0A1Q9ECH3"/>
<organism evidence="1 2">
    <name type="scientific">Symbiodinium microadriaticum</name>
    <name type="common">Dinoflagellate</name>
    <name type="synonym">Zooxanthella microadriatica</name>
    <dbReference type="NCBI Taxonomy" id="2951"/>
    <lineage>
        <taxon>Eukaryota</taxon>
        <taxon>Sar</taxon>
        <taxon>Alveolata</taxon>
        <taxon>Dinophyceae</taxon>
        <taxon>Suessiales</taxon>
        <taxon>Symbiodiniaceae</taxon>
        <taxon>Symbiodinium</taxon>
    </lineage>
</organism>
<accession>A0A1Q9ECH3</accession>
<dbReference type="EMBL" id="LSRX01000194">
    <property type="protein sequence ID" value="OLQ05124.1"/>
    <property type="molecule type" value="Genomic_DNA"/>
</dbReference>
<evidence type="ECO:0000313" key="1">
    <source>
        <dbReference type="EMBL" id="OLQ05124.1"/>
    </source>
</evidence>
<proteinExistence type="predicted"/>
<name>A0A1Q9ECH3_SYMMI</name>
<dbReference type="OrthoDB" id="450431at2759"/>
<keyword evidence="2" id="KW-1185">Reference proteome</keyword>
<gene>
    <name evidence="1" type="ORF">AK812_SmicGene11740</name>
</gene>
<evidence type="ECO:0000313" key="2">
    <source>
        <dbReference type="Proteomes" id="UP000186817"/>
    </source>
</evidence>
<reference evidence="1 2" key="1">
    <citation type="submission" date="2016-02" db="EMBL/GenBank/DDBJ databases">
        <title>Genome analysis of coral dinoflagellate symbionts highlights evolutionary adaptations to a symbiotic lifestyle.</title>
        <authorList>
            <person name="Aranda M."/>
            <person name="Li Y."/>
            <person name="Liew Y.J."/>
            <person name="Baumgarten S."/>
            <person name="Simakov O."/>
            <person name="Wilson M."/>
            <person name="Piel J."/>
            <person name="Ashoor H."/>
            <person name="Bougouffa S."/>
            <person name="Bajic V.B."/>
            <person name="Ryu T."/>
            <person name="Ravasi T."/>
            <person name="Bayer T."/>
            <person name="Micklem G."/>
            <person name="Kim H."/>
            <person name="Bhak J."/>
            <person name="Lajeunesse T.C."/>
            <person name="Voolstra C.R."/>
        </authorList>
    </citation>
    <scope>NUCLEOTIDE SEQUENCE [LARGE SCALE GENOMIC DNA]</scope>
    <source>
        <strain evidence="1 2">CCMP2467</strain>
    </source>
</reference>
<protein>
    <submittedName>
        <fullName evidence="1">Uncharacterized protein</fullName>
    </submittedName>
</protein>
<comment type="caution">
    <text evidence="1">The sequence shown here is derived from an EMBL/GenBank/DDBJ whole genome shotgun (WGS) entry which is preliminary data.</text>
</comment>